<dbReference type="EMBL" id="CP041406">
    <property type="protein sequence ID" value="QOP45243.1"/>
    <property type="molecule type" value="Genomic_DNA"/>
</dbReference>
<keyword evidence="1" id="KW-0732">Signal</keyword>
<proteinExistence type="predicted"/>
<feature type="domain" description="Lipoprotein LPP20-like" evidence="2">
    <location>
        <begin position="110"/>
        <end position="180"/>
    </location>
</feature>
<accession>A0A7M1B688</accession>
<feature type="chain" id="PRO_5033007236" description="Lipoprotein LPP20-like domain-containing protein" evidence="1">
    <location>
        <begin position="18"/>
        <end position="190"/>
    </location>
</feature>
<reference evidence="3 4" key="1">
    <citation type="submission" date="2019-07" db="EMBL/GenBank/DDBJ databases">
        <title>Sulfurimonas paralvinellae sp. nov., a novel mesophilic, hydrogen- and sulfur-oxidizing chemolithoautotroph within the Epsilonproteo- bacteria isolated from a deep-sea hydrothermal vent polychaete nest, reclassification of Thiomicrospira denitrificans as Sulfurimonas denitrificans comb. nov. and emended description of the genus Sulfurimonas.</title>
        <authorList>
            <person name="Wang S."/>
            <person name="Jiang L."/>
            <person name="Shao Z."/>
        </authorList>
    </citation>
    <scope>NUCLEOTIDE SEQUENCE [LARGE SCALE GENOMIC DNA]</scope>
    <source>
        <strain evidence="3 4">GO25</strain>
    </source>
</reference>
<feature type="signal peptide" evidence="1">
    <location>
        <begin position="1"/>
        <end position="17"/>
    </location>
</feature>
<dbReference type="InterPro" id="IPR024952">
    <property type="entry name" value="LPP20-like_dom"/>
</dbReference>
<organism evidence="3 4">
    <name type="scientific">Sulfurimonas paralvinellae</name>
    <dbReference type="NCBI Taxonomy" id="317658"/>
    <lineage>
        <taxon>Bacteria</taxon>
        <taxon>Pseudomonadati</taxon>
        <taxon>Campylobacterota</taxon>
        <taxon>Epsilonproteobacteria</taxon>
        <taxon>Campylobacterales</taxon>
        <taxon>Sulfurimonadaceae</taxon>
        <taxon>Sulfurimonas</taxon>
    </lineage>
</organism>
<gene>
    <name evidence="3" type="ORF">FM071_02665</name>
</gene>
<evidence type="ECO:0000313" key="4">
    <source>
        <dbReference type="Proteomes" id="UP000593580"/>
    </source>
</evidence>
<sequence>MKYSLVLAALLSVASFAADKDEAKTTQVAPAPSTITVVCPTGNCMKPAEPKKPEIQKVEVINPVEISKPIEIAKPEVEEKPEPNLDTNHDLLISVVGQGVAPVNTSSPAQAYALAKRAAVADAYRLIAEKVKGVRIDGQDLIKNMMVKRSTVRTSVQAMVRNANIVETTFKEGLCEVEMEITLSRSQFPQ</sequence>
<keyword evidence="4" id="KW-1185">Reference proteome</keyword>
<protein>
    <recommendedName>
        <fullName evidence="2">Lipoprotein LPP20-like domain-containing protein</fullName>
    </recommendedName>
</protein>
<dbReference type="Proteomes" id="UP000593580">
    <property type="component" value="Chromosome"/>
</dbReference>
<evidence type="ECO:0000256" key="1">
    <source>
        <dbReference type="SAM" id="SignalP"/>
    </source>
</evidence>
<evidence type="ECO:0000313" key="3">
    <source>
        <dbReference type="EMBL" id="QOP45243.1"/>
    </source>
</evidence>
<dbReference type="AlphaFoldDB" id="A0A7M1B688"/>
<dbReference type="KEGG" id="spal:FM071_02665"/>
<name>A0A7M1B688_9BACT</name>
<dbReference type="Pfam" id="PF02169">
    <property type="entry name" value="LPP20"/>
    <property type="match status" value="1"/>
</dbReference>
<evidence type="ECO:0000259" key="2">
    <source>
        <dbReference type="Pfam" id="PF02169"/>
    </source>
</evidence>
<dbReference type="RefSeq" id="WP_193111496.1">
    <property type="nucleotide sequence ID" value="NZ_CP041406.1"/>
</dbReference>